<accession>A0ABT1MHV9</accession>
<keyword evidence="8" id="KW-1185">Reference proteome</keyword>
<dbReference type="InterPro" id="IPR003593">
    <property type="entry name" value="AAA+_ATPase"/>
</dbReference>
<dbReference type="InterPro" id="IPR025302">
    <property type="entry name" value="DrrA1/2-like_C"/>
</dbReference>
<dbReference type="RefSeq" id="WP_255027465.1">
    <property type="nucleotide sequence ID" value="NZ_JANDHW010000007.1"/>
</dbReference>
<dbReference type="GO" id="GO:0005524">
    <property type="term" value="F:ATP binding"/>
    <property type="evidence" value="ECO:0007669"/>
    <property type="project" value="UniProtKB-KW"/>
</dbReference>
<dbReference type="Pfam" id="PF00005">
    <property type="entry name" value="ABC_tran"/>
    <property type="match status" value="1"/>
</dbReference>
<dbReference type="InterPro" id="IPR017871">
    <property type="entry name" value="ABC_transporter-like_CS"/>
</dbReference>
<evidence type="ECO:0000256" key="1">
    <source>
        <dbReference type="ARBA" id="ARBA00005417"/>
    </source>
</evidence>
<organism evidence="7 8">
    <name type="scientific">Coprobacter tertius</name>
    <dbReference type="NCBI Taxonomy" id="2944915"/>
    <lineage>
        <taxon>Bacteria</taxon>
        <taxon>Pseudomonadati</taxon>
        <taxon>Bacteroidota</taxon>
        <taxon>Bacteroidia</taxon>
        <taxon>Bacteroidales</taxon>
        <taxon>Barnesiellaceae</taxon>
        <taxon>Coprobacter</taxon>
    </lineage>
</organism>
<dbReference type="SMART" id="SM00382">
    <property type="entry name" value="AAA"/>
    <property type="match status" value="1"/>
</dbReference>
<dbReference type="EMBL" id="JANDHW010000007">
    <property type="protein sequence ID" value="MCP9612200.1"/>
    <property type="molecule type" value="Genomic_DNA"/>
</dbReference>
<dbReference type="PANTHER" id="PTHR42711">
    <property type="entry name" value="ABC TRANSPORTER ATP-BINDING PROTEIN"/>
    <property type="match status" value="1"/>
</dbReference>
<dbReference type="Gene3D" id="3.40.50.300">
    <property type="entry name" value="P-loop containing nucleotide triphosphate hydrolases"/>
    <property type="match status" value="1"/>
</dbReference>
<dbReference type="PROSITE" id="PS00211">
    <property type="entry name" value="ABC_TRANSPORTER_1"/>
    <property type="match status" value="1"/>
</dbReference>
<dbReference type="PANTHER" id="PTHR42711:SF5">
    <property type="entry name" value="ABC TRANSPORTER ATP-BINDING PROTEIN NATA"/>
    <property type="match status" value="1"/>
</dbReference>
<comment type="caution">
    <text evidence="7">The sequence shown here is derived from an EMBL/GenBank/DDBJ whole genome shotgun (WGS) entry which is preliminary data.</text>
</comment>
<dbReference type="Pfam" id="PF13732">
    <property type="entry name" value="DrrA1-3_C"/>
    <property type="match status" value="1"/>
</dbReference>
<keyword evidence="2" id="KW-0813">Transport</keyword>
<sequence>MYCIEAIHITKNYTRHTALEDVTVKVPQNVIYGLLGPNGAGKTSLIRIFNRITLPDKGKIFFNGHSLQDKDVQYIGYLPEERGLYKKMKVGEHIIYIGRLKGMSKNDASKEMHGWLEKFGIGEWENKRIDELSKGMQQKIQFIVTVMHSPKLLILDEPFSGFDPINANLLKSEILEFKKKGTTIIISTHNMESVEELCDEISLINHSHVILEGNVDSIRKSHKKNIFRIESNNLIPVSDNRHFHILSQLEDKHKQITFLQKDKDIRSNEILKELVNICDITAFEEILPTMNEIFIEAVTSGDIKS</sequence>
<dbReference type="InterPro" id="IPR003439">
    <property type="entry name" value="ABC_transporter-like_ATP-bd"/>
</dbReference>
<proteinExistence type="inferred from homology"/>
<evidence type="ECO:0000256" key="2">
    <source>
        <dbReference type="ARBA" id="ARBA00022448"/>
    </source>
</evidence>
<dbReference type="InterPro" id="IPR050763">
    <property type="entry name" value="ABC_transporter_ATP-binding"/>
</dbReference>
<dbReference type="InterPro" id="IPR027417">
    <property type="entry name" value="P-loop_NTPase"/>
</dbReference>
<feature type="domain" description="ABC transporter" evidence="6">
    <location>
        <begin position="4"/>
        <end position="231"/>
    </location>
</feature>
<keyword evidence="4" id="KW-0547">Nucleotide-binding</keyword>
<dbReference type="PROSITE" id="PS50893">
    <property type="entry name" value="ABC_TRANSPORTER_2"/>
    <property type="match status" value="1"/>
</dbReference>
<keyword evidence="3" id="KW-0536">Nodulation</keyword>
<gene>
    <name evidence="7" type="ORF">NMU02_08860</name>
</gene>
<evidence type="ECO:0000259" key="6">
    <source>
        <dbReference type="PROSITE" id="PS50893"/>
    </source>
</evidence>
<evidence type="ECO:0000256" key="4">
    <source>
        <dbReference type="ARBA" id="ARBA00022741"/>
    </source>
</evidence>
<evidence type="ECO:0000313" key="7">
    <source>
        <dbReference type="EMBL" id="MCP9612200.1"/>
    </source>
</evidence>
<evidence type="ECO:0000313" key="8">
    <source>
        <dbReference type="Proteomes" id="UP001205603"/>
    </source>
</evidence>
<dbReference type="SUPFAM" id="SSF52540">
    <property type="entry name" value="P-loop containing nucleoside triphosphate hydrolases"/>
    <property type="match status" value="1"/>
</dbReference>
<reference evidence="7 8" key="1">
    <citation type="submission" date="2022-07" db="EMBL/GenBank/DDBJ databases">
        <title>Fecal culturing of patients with breast cancer.</title>
        <authorList>
            <person name="Teng N.M.Y."/>
            <person name="Kiu R."/>
            <person name="Evans R."/>
            <person name="Baker D.J."/>
            <person name="Zenner C."/>
            <person name="Robinson S.D."/>
            <person name="Hall L.J."/>
        </authorList>
    </citation>
    <scope>NUCLEOTIDE SEQUENCE [LARGE SCALE GENOMIC DNA]</scope>
    <source>
        <strain evidence="7 8">LH1063</strain>
    </source>
</reference>
<name>A0ABT1MHV9_9BACT</name>
<comment type="similarity">
    <text evidence="1">Belongs to the ABC transporter superfamily.</text>
</comment>
<dbReference type="Proteomes" id="UP001205603">
    <property type="component" value="Unassembled WGS sequence"/>
</dbReference>
<evidence type="ECO:0000256" key="3">
    <source>
        <dbReference type="ARBA" id="ARBA00022458"/>
    </source>
</evidence>
<keyword evidence="5 7" id="KW-0067">ATP-binding</keyword>
<evidence type="ECO:0000256" key="5">
    <source>
        <dbReference type="ARBA" id="ARBA00022840"/>
    </source>
</evidence>
<protein>
    <submittedName>
        <fullName evidence="7">ATP-binding cassette domain-containing protein</fullName>
    </submittedName>
</protein>